<protein>
    <recommendedName>
        <fullName evidence="1">Autotransporter domain-containing protein</fullName>
    </recommendedName>
</protein>
<organism evidence="2 3">
    <name type="scientific">Candidatus Odyssella acanthamoebae</name>
    <dbReference type="NCBI Taxonomy" id="91604"/>
    <lineage>
        <taxon>Bacteria</taxon>
        <taxon>Pseudomonadati</taxon>
        <taxon>Pseudomonadota</taxon>
        <taxon>Alphaproteobacteria</taxon>
        <taxon>Holosporales</taxon>
        <taxon>Candidatus Paracaedibacteraceae</taxon>
        <taxon>Candidatus Odyssella</taxon>
    </lineage>
</organism>
<dbReference type="Gene3D" id="2.40.128.130">
    <property type="entry name" value="Autotransporter beta-domain"/>
    <property type="match status" value="1"/>
</dbReference>
<dbReference type="PROSITE" id="PS51208">
    <property type="entry name" value="AUTOTRANSPORTER"/>
    <property type="match status" value="1"/>
</dbReference>
<dbReference type="eggNOG" id="COG4625">
    <property type="taxonomic scope" value="Bacteria"/>
</dbReference>
<feature type="domain" description="Autotransporter" evidence="1">
    <location>
        <begin position="244"/>
        <end position="529"/>
    </location>
</feature>
<evidence type="ECO:0000313" key="3">
    <source>
        <dbReference type="Proteomes" id="UP000028926"/>
    </source>
</evidence>
<keyword evidence="3" id="KW-1185">Reference proteome</keyword>
<dbReference type="InterPro" id="IPR006315">
    <property type="entry name" value="OM_autotransptr_brl_dom"/>
</dbReference>
<sequence length="529" mass="57519">MGGGKIAPGNSIGKLVVNGNYTQSGIYECEVDNNGNTDQIEVKGQADLTAGTLKVIPLAGNYPKGFSQTYTILMTTGGLGDTTFASIEGVSPLFTYSATYDNDNAFVTITKTLLLSHVIPLGNPAKVATYLDSYTPAALADKFNTLDKTQLTKTFNDLSPAANTQISDMVSNAELGAMDKIFGESNMYRLIQKFNQSQAQLVSNLMSFKQSFNQLFASKLQSKTTAFAIARNTDPKHLPASIRVALGKATVWIQGAAGRFSQDNISDPSGLAVQGLEGSTYNTNVGVDYAFTPTFRGGITTGYGYHQYKMNVNGDKGSTNSSRIGLYGLWEPTAAWYVNGAAYYGHHRFKGDRLMTVIPAVAHQKHQGNHLSGLIEVGRDIILPESLTVTPYINGGALSLHEKKYTETSADIQNLRVNGRHSTTVQGKSGIQLGKLWKWDDCMPVYSFARLGFIYRRALNKNQKVSAALIDQGGQFTVLSRNRRHVLANPRVGITAFMGNDVFVGLSYDGEISPTQRNHQAVIRVNWKG</sequence>
<dbReference type="Pfam" id="PF03797">
    <property type="entry name" value="Autotransporter"/>
    <property type="match status" value="1"/>
</dbReference>
<dbReference type="SUPFAM" id="SSF51126">
    <property type="entry name" value="Pectin lyase-like"/>
    <property type="match status" value="1"/>
</dbReference>
<dbReference type="InterPro" id="IPR011050">
    <property type="entry name" value="Pectin_lyase_fold/virulence"/>
</dbReference>
<evidence type="ECO:0000259" key="1">
    <source>
        <dbReference type="PROSITE" id="PS51208"/>
    </source>
</evidence>
<dbReference type="AlphaFoldDB" id="A0A077AZL8"/>
<gene>
    <name evidence="2" type="ORF">ID47_04545</name>
</gene>
<name>A0A077AZL8_9PROT</name>
<dbReference type="KEGG" id="paca:ID47_04545"/>
<reference evidence="2 3" key="1">
    <citation type="submission" date="2014-07" db="EMBL/GenBank/DDBJ databases">
        <title>Comparative genomic insights into amoeba endosymbionts belonging to the families of Holosporaceae and Candidatus Midichloriaceae within Rickettsiales.</title>
        <authorList>
            <person name="Wang Z."/>
            <person name="Wu M."/>
        </authorList>
    </citation>
    <scope>NUCLEOTIDE SEQUENCE [LARGE SCALE GENOMIC DNA]</scope>
    <source>
        <strain evidence="2">PRA3</strain>
    </source>
</reference>
<dbReference type="HOGENOM" id="CLU_514545_0_0_5"/>
<dbReference type="EMBL" id="CP008941">
    <property type="protein sequence ID" value="AIK96170.1"/>
    <property type="molecule type" value="Genomic_DNA"/>
</dbReference>
<dbReference type="STRING" id="91604.ID47_04545"/>
<accession>A0A077AZL8</accession>
<proteinExistence type="predicted"/>
<dbReference type="Proteomes" id="UP000028926">
    <property type="component" value="Chromosome"/>
</dbReference>
<dbReference type="NCBIfam" id="TIGR01414">
    <property type="entry name" value="autotrans_barl"/>
    <property type="match status" value="1"/>
</dbReference>
<dbReference type="SMART" id="SM00869">
    <property type="entry name" value="Autotransporter"/>
    <property type="match status" value="1"/>
</dbReference>
<dbReference type="InterPro" id="IPR036709">
    <property type="entry name" value="Autotransporte_beta_dom_sf"/>
</dbReference>
<evidence type="ECO:0000313" key="2">
    <source>
        <dbReference type="EMBL" id="AIK96170.1"/>
    </source>
</evidence>
<dbReference type="InterPro" id="IPR005546">
    <property type="entry name" value="Autotransporte_beta"/>
</dbReference>
<dbReference type="SUPFAM" id="SSF103515">
    <property type="entry name" value="Autotransporter"/>
    <property type="match status" value="1"/>
</dbReference>
<dbReference type="GO" id="GO:0019867">
    <property type="term" value="C:outer membrane"/>
    <property type="evidence" value="ECO:0007669"/>
    <property type="project" value="InterPro"/>
</dbReference>